<dbReference type="Gene3D" id="3.40.50.2000">
    <property type="entry name" value="Glycogen Phosphorylase B"/>
    <property type="match status" value="2"/>
</dbReference>
<dbReference type="InterPro" id="IPR001296">
    <property type="entry name" value="Glyco_trans_1"/>
</dbReference>
<accession>A0A381NVX7</accession>
<dbReference type="PANTHER" id="PTHR12526">
    <property type="entry name" value="GLYCOSYLTRANSFERASE"/>
    <property type="match status" value="1"/>
</dbReference>
<name>A0A381NVX7_9ZZZZ</name>
<proteinExistence type="predicted"/>
<sequence>MNIRVLAVTVNPDRPTTESFIGLHRSGIDITVICNIQFPHYQKLIDAGIPTLDINLTKNVTFKTVLALRKEMTIGEYDIAHTYNNSGLTSALIASFGLPIKIVAYRGIVGNVNYFDPISWMRFLNPRIDRIICVCDAIRDYFLNMKPRFLRMPRNRPVTIYKGHKLDWYQESPKDLAEFGVPDNSFVVGCVANSRPRKGIEYLVEAIALLPKDINVCLLLVGHMKGYKLDKAINNSLEKHRIYLPGFCDNAPTISASCDVFCLPSVKREGLPRAVIEAMAYGVPAIVTDSGGSPELVQNGKSGIVIPIRNAKAIADSIEKLYRDPEFKKSLGMNAKERIDVHFDNDETVKQTINVYRDLLSV</sequence>
<dbReference type="SUPFAM" id="SSF53756">
    <property type="entry name" value="UDP-Glycosyltransferase/glycogen phosphorylase"/>
    <property type="match status" value="1"/>
</dbReference>
<organism evidence="2">
    <name type="scientific">marine metagenome</name>
    <dbReference type="NCBI Taxonomy" id="408172"/>
    <lineage>
        <taxon>unclassified sequences</taxon>
        <taxon>metagenomes</taxon>
        <taxon>ecological metagenomes</taxon>
    </lineage>
</organism>
<gene>
    <name evidence="2" type="ORF">METZ01_LOCUS11625</name>
</gene>
<evidence type="ECO:0000259" key="1">
    <source>
        <dbReference type="Pfam" id="PF00534"/>
    </source>
</evidence>
<protein>
    <recommendedName>
        <fullName evidence="1">Glycosyl transferase family 1 domain-containing protein</fullName>
    </recommendedName>
</protein>
<dbReference type="EMBL" id="UINC01000640">
    <property type="protein sequence ID" value="SUZ58771.1"/>
    <property type="molecule type" value="Genomic_DNA"/>
</dbReference>
<dbReference type="Pfam" id="PF00534">
    <property type="entry name" value="Glycos_transf_1"/>
    <property type="match status" value="1"/>
</dbReference>
<feature type="domain" description="Glycosyl transferase family 1" evidence="1">
    <location>
        <begin position="175"/>
        <end position="338"/>
    </location>
</feature>
<reference evidence="2" key="1">
    <citation type="submission" date="2018-05" db="EMBL/GenBank/DDBJ databases">
        <authorList>
            <person name="Lanie J.A."/>
            <person name="Ng W.-L."/>
            <person name="Kazmierczak K.M."/>
            <person name="Andrzejewski T.M."/>
            <person name="Davidsen T.M."/>
            <person name="Wayne K.J."/>
            <person name="Tettelin H."/>
            <person name="Glass J.I."/>
            <person name="Rusch D."/>
            <person name="Podicherti R."/>
            <person name="Tsui H.-C.T."/>
            <person name="Winkler M.E."/>
        </authorList>
    </citation>
    <scope>NUCLEOTIDE SEQUENCE</scope>
</reference>
<dbReference type="AlphaFoldDB" id="A0A381NVX7"/>
<dbReference type="GO" id="GO:0016757">
    <property type="term" value="F:glycosyltransferase activity"/>
    <property type="evidence" value="ECO:0007669"/>
    <property type="project" value="InterPro"/>
</dbReference>
<dbReference type="CDD" id="cd03801">
    <property type="entry name" value="GT4_PimA-like"/>
    <property type="match status" value="1"/>
</dbReference>
<evidence type="ECO:0000313" key="2">
    <source>
        <dbReference type="EMBL" id="SUZ58771.1"/>
    </source>
</evidence>